<evidence type="ECO:0000256" key="1">
    <source>
        <dbReference type="SAM" id="MobiDB-lite"/>
    </source>
</evidence>
<accession>A0A1C5H2F1</accession>
<reference evidence="3 4" key="1">
    <citation type="submission" date="2016-06" db="EMBL/GenBank/DDBJ databases">
        <authorList>
            <person name="Kjaerup R.B."/>
            <person name="Dalgaard T.S."/>
            <person name="Juul-Madsen H.R."/>
        </authorList>
    </citation>
    <scope>NUCLEOTIDE SEQUENCE [LARGE SCALE GENOMIC DNA]</scope>
    <source>
        <strain evidence="3 4">DSM 43904</strain>
    </source>
</reference>
<feature type="transmembrane region" description="Helical" evidence="2">
    <location>
        <begin position="33"/>
        <end position="52"/>
    </location>
</feature>
<evidence type="ECO:0000256" key="2">
    <source>
        <dbReference type="SAM" id="Phobius"/>
    </source>
</evidence>
<organism evidence="3 4">
    <name type="scientific">Micromonospora echinaurantiaca</name>
    <dbReference type="NCBI Taxonomy" id="47857"/>
    <lineage>
        <taxon>Bacteria</taxon>
        <taxon>Bacillati</taxon>
        <taxon>Actinomycetota</taxon>
        <taxon>Actinomycetes</taxon>
        <taxon>Micromonosporales</taxon>
        <taxon>Micromonosporaceae</taxon>
        <taxon>Micromonospora</taxon>
    </lineage>
</organism>
<feature type="compositionally biased region" description="Basic and acidic residues" evidence="1">
    <location>
        <begin position="84"/>
        <end position="96"/>
    </location>
</feature>
<keyword evidence="2" id="KW-0812">Transmembrane</keyword>
<evidence type="ECO:0000313" key="3">
    <source>
        <dbReference type="EMBL" id="SCG40178.1"/>
    </source>
</evidence>
<name>A0A1C5H2F1_9ACTN</name>
<feature type="region of interest" description="Disordered" evidence="1">
    <location>
        <begin position="55"/>
        <end position="144"/>
    </location>
</feature>
<dbReference type="EMBL" id="LT607750">
    <property type="protein sequence ID" value="SCG40178.1"/>
    <property type="molecule type" value="Genomic_DNA"/>
</dbReference>
<dbReference type="Proteomes" id="UP000198217">
    <property type="component" value="Chromosome I"/>
</dbReference>
<dbReference type="AlphaFoldDB" id="A0A1C5H2F1"/>
<keyword evidence="2" id="KW-0472">Membrane</keyword>
<feature type="compositionally biased region" description="Gly residues" evidence="1">
    <location>
        <begin position="99"/>
        <end position="144"/>
    </location>
</feature>
<dbReference type="RefSeq" id="WP_157748052.1">
    <property type="nucleotide sequence ID" value="NZ_LT607750.1"/>
</dbReference>
<proteinExistence type="predicted"/>
<sequence>MRWRPVVLGGAMTAVGVVGTAVGGVAGWLVSPGAFMIAAAGATLALLGVGLIRDARRPRGRRRPQDAAGGALYAGPTGDVGTDYSDRDYGRDDPAGDRSGAGSGGGWWGGGDSGGGWWGGGDSGGGWSGGGGGGGDSGGGGGSY</sequence>
<keyword evidence="2" id="KW-1133">Transmembrane helix</keyword>
<gene>
    <name evidence="3" type="ORF">GA0070609_0835</name>
</gene>
<keyword evidence="4" id="KW-1185">Reference proteome</keyword>
<evidence type="ECO:0000313" key="4">
    <source>
        <dbReference type="Proteomes" id="UP000198217"/>
    </source>
</evidence>
<protein>
    <submittedName>
        <fullName evidence="3">Uncharacterized protein</fullName>
    </submittedName>
</protein>